<dbReference type="RefSeq" id="WP_025435868.1">
    <property type="nucleotide sequence ID" value="NZ_CP007452.1"/>
</dbReference>
<dbReference type="AlphaFoldDB" id="W8T7L5"/>
<proteinExistence type="inferred from homology"/>
<organism evidence="3 4">
    <name type="scientific">Peptoclostridium acidaminophilum DSM 3953</name>
    <dbReference type="NCBI Taxonomy" id="1286171"/>
    <lineage>
        <taxon>Bacteria</taxon>
        <taxon>Bacillati</taxon>
        <taxon>Bacillota</taxon>
        <taxon>Clostridia</taxon>
        <taxon>Peptostreptococcales</taxon>
        <taxon>Peptoclostridiaceae</taxon>
        <taxon>Peptoclostridium</taxon>
    </lineage>
</organism>
<dbReference type="HAMAP" id="MF_01845">
    <property type="entry name" value="UPF0597"/>
    <property type="match status" value="1"/>
</dbReference>
<evidence type="ECO:0000313" key="4">
    <source>
        <dbReference type="Proteomes" id="UP000019591"/>
    </source>
</evidence>
<dbReference type="KEGG" id="eac:EAL2_c15950"/>
<dbReference type="STRING" id="1286171.EAL2_c15950"/>
<dbReference type="InterPro" id="IPR005130">
    <property type="entry name" value="Ser_deHydtase-like_asu"/>
</dbReference>
<dbReference type="EMBL" id="CP007452">
    <property type="protein sequence ID" value="AHM56890.1"/>
    <property type="molecule type" value="Genomic_DNA"/>
</dbReference>
<sequence>MKNTIIQLLKSEVKPALGCTEPVAVALAVAKAREVLGEECLECTIEVSANIYKNGMGVGIPGSNGKIGLEIAAAMGLLGGDSKLGLAVLESVEESQIDEAQRMVDEGFIKISPVKEGDRIFTRAVLKGENSIAEAVISTKHDNFVLVKKDNQVILNTCMSNITGSASSQNESPVVKLTIKELIQLVEELELRDIEFLLEGIEMNRKMADKGLSQRLGAGVGYSLKLAIEDGFISADLINMAMMITAAASDARMSGVKMSVMSSNGSGNHGLTAILPIAAYNDKYPQSDEKLAKALAISHLVIAYVKNYTGRLSAVCGCGVAASVGSTAAIAWLMDLGYEAIEGAISNVIANLSGMICDGAKAGCAYKLSSAAAAAMQSAINVKYGSIVPKFNGIVGETVEESIRNLGEVSDRGMRVTDDVIVDVMDRMNKNKSASIIMV</sequence>
<accession>W8T7L5</accession>
<dbReference type="GO" id="GO:0080146">
    <property type="term" value="F:L-cysteine desulfhydrase activity"/>
    <property type="evidence" value="ECO:0007669"/>
    <property type="project" value="TreeGrafter"/>
</dbReference>
<name>W8T7L5_PEPAC</name>
<feature type="domain" description="Serine dehydratase-like alpha subunit" evidence="2">
    <location>
        <begin position="85"/>
        <end position="422"/>
    </location>
</feature>
<dbReference type="Pfam" id="PF03313">
    <property type="entry name" value="SDH_alpha"/>
    <property type="match status" value="1"/>
</dbReference>
<dbReference type="Proteomes" id="UP000019591">
    <property type="component" value="Chromosome"/>
</dbReference>
<comment type="similarity">
    <text evidence="1">Belongs to the UPF0597 family.</text>
</comment>
<gene>
    <name evidence="3" type="ORF">EAL2_c15950</name>
</gene>
<protein>
    <recommendedName>
        <fullName evidence="1">UPF0597 protein EAL2_c15950</fullName>
    </recommendedName>
</protein>
<evidence type="ECO:0000256" key="1">
    <source>
        <dbReference type="HAMAP-Rule" id="MF_01845"/>
    </source>
</evidence>
<dbReference type="GO" id="GO:0019450">
    <property type="term" value="P:L-cysteine catabolic process to pyruvate"/>
    <property type="evidence" value="ECO:0007669"/>
    <property type="project" value="TreeGrafter"/>
</dbReference>
<dbReference type="PATRIC" id="fig|1286171.3.peg.1546"/>
<dbReference type="PIRSF" id="PIRSF006054">
    <property type="entry name" value="UCP006054"/>
    <property type="match status" value="1"/>
</dbReference>
<dbReference type="InterPro" id="IPR021144">
    <property type="entry name" value="UPF0597"/>
</dbReference>
<dbReference type="PANTHER" id="PTHR30501:SF2">
    <property type="entry name" value="UPF0597 PROTEIN YHAM"/>
    <property type="match status" value="1"/>
</dbReference>
<evidence type="ECO:0000313" key="3">
    <source>
        <dbReference type="EMBL" id="AHM56890.1"/>
    </source>
</evidence>
<reference evidence="3 4" key="1">
    <citation type="journal article" date="2014" name="Genome Announc.">
        <title>Complete Genome Sequence of Amino Acid-Utilizing Eubacterium acidaminophilum al-2 (DSM 3953).</title>
        <authorList>
            <person name="Poehlein A."/>
            <person name="Andreesen J.R."/>
            <person name="Daniel R."/>
        </authorList>
    </citation>
    <scope>NUCLEOTIDE SEQUENCE [LARGE SCALE GENOMIC DNA]</scope>
    <source>
        <strain evidence="3 4">DSM 3953</strain>
    </source>
</reference>
<dbReference type="HOGENOM" id="CLU_051840_0_0_9"/>
<dbReference type="PANTHER" id="PTHR30501">
    <property type="entry name" value="UPF0597 PROTEIN YHAM"/>
    <property type="match status" value="1"/>
</dbReference>
<dbReference type="eggNOG" id="COG3681">
    <property type="taxonomic scope" value="Bacteria"/>
</dbReference>
<keyword evidence="4" id="KW-1185">Reference proteome</keyword>
<evidence type="ECO:0000259" key="2">
    <source>
        <dbReference type="Pfam" id="PF03313"/>
    </source>
</evidence>